<dbReference type="STRING" id="1005048.CFU_3581"/>
<keyword evidence="11" id="KW-1185">Reference proteome</keyword>
<feature type="repeat" description="TPR" evidence="8">
    <location>
        <begin position="199"/>
        <end position="232"/>
    </location>
</feature>
<evidence type="ECO:0000313" key="10">
    <source>
        <dbReference type="EMBL" id="AEK63405.1"/>
    </source>
</evidence>
<dbReference type="Pfam" id="PF13432">
    <property type="entry name" value="TPR_16"/>
    <property type="match status" value="1"/>
</dbReference>
<name>G0ADE3_COLFT</name>
<dbReference type="InterPro" id="IPR029489">
    <property type="entry name" value="OGT/SEC/SPY_C"/>
</dbReference>
<evidence type="ECO:0000256" key="6">
    <source>
        <dbReference type="ARBA" id="ARBA00022737"/>
    </source>
</evidence>
<organism evidence="10 11">
    <name type="scientific">Collimonas fungivorans (strain Ter331)</name>
    <dbReference type="NCBI Taxonomy" id="1005048"/>
    <lineage>
        <taxon>Bacteria</taxon>
        <taxon>Pseudomonadati</taxon>
        <taxon>Pseudomonadota</taxon>
        <taxon>Betaproteobacteria</taxon>
        <taxon>Burkholderiales</taxon>
        <taxon>Oxalobacteraceae</taxon>
        <taxon>Collimonas</taxon>
    </lineage>
</organism>
<evidence type="ECO:0000256" key="2">
    <source>
        <dbReference type="ARBA" id="ARBA00005386"/>
    </source>
</evidence>
<dbReference type="Proteomes" id="UP000008392">
    <property type="component" value="Chromosome"/>
</dbReference>
<evidence type="ECO:0000313" key="11">
    <source>
        <dbReference type="Proteomes" id="UP000008392"/>
    </source>
</evidence>
<dbReference type="Gene3D" id="3.40.50.11380">
    <property type="match status" value="1"/>
</dbReference>
<dbReference type="EMBL" id="CP002745">
    <property type="protein sequence ID" value="AEK63405.1"/>
    <property type="molecule type" value="Genomic_DNA"/>
</dbReference>
<evidence type="ECO:0000256" key="3">
    <source>
        <dbReference type="ARBA" id="ARBA00011970"/>
    </source>
</evidence>
<protein>
    <recommendedName>
        <fullName evidence="3">protein O-GlcNAc transferase</fullName>
        <ecNumber evidence="3">2.4.1.255</ecNumber>
    </recommendedName>
</protein>
<keyword evidence="6" id="KW-0677">Repeat</keyword>
<comment type="similarity">
    <text evidence="2">Belongs to the glycosyltransferase 41 family. O-GlcNAc transferase subfamily.</text>
</comment>
<dbReference type="PANTHER" id="PTHR44998:SF1">
    <property type="entry name" value="UDP-N-ACETYLGLUCOSAMINE--PEPTIDE N-ACETYLGLUCOSAMINYLTRANSFERASE 110 KDA SUBUNIT"/>
    <property type="match status" value="1"/>
</dbReference>
<dbReference type="eggNOG" id="COG0457">
    <property type="taxonomic scope" value="Bacteria"/>
</dbReference>
<reference evidence="10 11" key="4">
    <citation type="journal article" date="2010" name="Environ. Microbiol.">
        <title>The bacterial genus Collimonas: mycophagy, weathering and other adaptive solutions to life in oligotrophic soil environments.</title>
        <authorList>
            <person name="Leveau J.H."/>
            <person name="Uroz S."/>
            <person name="de Boer W."/>
        </authorList>
    </citation>
    <scope>NUCLEOTIDE SEQUENCE [LARGE SCALE GENOMIC DNA]</scope>
    <source>
        <strain evidence="10 11">Ter331</strain>
    </source>
</reference>
<dbReference type="Pfam" id="PF13844">
    <property type="entry name" value="Glyco_transf_41"/>
    <property type="match status" value="2"/>
</dbReference>
<dbReference type="SUPFAM" id="SSF81901">
    <property type="entry name" value="HCP-like"/>
    <property type="match status" value="1"/>
</dbReference>
<dbReference type="Pfam" id="PF13181">
    <property type="entry name" value="TPR_8"/>
    <property type="match status" value="1"/>
</dbReference>
<evidence type="ECO:0000256" key="5">
    <source>
        <dbReference type="ARBA" id="ARBA00022679"/>
    </source>
</evidence>
<reference evidence="10 11" key="3">
    <citation type="journal article" date="2008" name="FEMS Microbiol. Ecol.">
        <title>Identification and characterization of genes underlying chitinolysis in Collimonas fungivorans Ter331.</title>
        <authorList>
            <person name="Fritsche K."/>
            <person name="de Boer W."/>
            <person name="Gerards S."/>
            <person name="van den Berg M."/>
            <person name="van Veen J.A."/>
            <person name="Leveau J.H."/>
        </authorList>
    </citation>
    <scope>NUCLEOTIDE SEQUENCE [LARGE SCALE GENOMIC DNA]</scope>
    <source>
        <strain evidence="10 11">Ter331</strain>
    </source>
</reference>
<reference evidence="11" key="6">
    <citation type="submission" date="2011-05" db="EMBL/GenBank/DDBJ databases">
        <title>Complete sequence of Collimonas fungivorans Ter331.</title>
        <authorList>
            <person name="Leveau J.H."/>
        </authorList>
    </citation>
    <scope>NUCLEOTIDE SEQUENCE [LARGE SCALE GENOMIC DNA]</scope>
    <source>
        <strain evidence="11">Ter331</strain>
    </source>
</reference>
<keyword evidence="4 10" id="KW-0328">Glycosyltransferase</keyword>
<dbReference type="Gene3D" id="3.40.50.2000">
    <property type="entry name" value="Glycogen Phosphorylase B"/>
    <property type="match status" value="1"/>
</dbReference>
<dbReference type="KEGG" id="cfu:CFU_3581"/>
<dbReference type="AlphaFoldDB" id="G0ADE3"/>
<dbReference type="PANTHER" id="PTHR44998">
    <property type="match status" value="1"/>
</dbReference>
<dbReference type="GO" id="GO:0097363">
    <property type="term" value="F:protein O-acetylglucosaminyltransferase activity"/>
    <property type="evidence" value="ECO:0007669"/>
    <property type="project" value="UniProtKB-EC"/>
</dbReference>
<evidence type="ECO:0000256" key="8">
    <source>
        <dbReference type="PROSITE-ProRule" id="PRU00339"/>
    </source>
</evidence>
<dbReference type="InterPro" id="IPR019734">
    <property type="entry name" value="TPR_rpt"/>
</dbReference>
<evidence type="ECO:0000259" key="9">
    <source>
        <dbReference type="Pfam" id="PF13844"/>
    </source>
</evidence>
<reference evidence="10 11" key="1">
    <citation type="journal article" date="2004" name="Environ. Microbiol.">
        <title>Phylogeny-function analysis of (meta)genomic libraries: screening for expression of ribosomal RNA genes by large-insert library fluorescent in situ hybridization (LIL-FISH).</title>
        <authorList>
            <person name="Leveau J.H."/>
            <person name="Gerards S."/>
            <person name="de Boer W."/>
            <person name="van Veen J.A."/>
        </authorList>
    </citation>
    <scope>NUCLEOTIDE SEQUENCE [LARGE SCALE GENOMIC DNA]</scope>
    <source>
        <strain evidence="10 11">Ter331</strain>
    </source>
</reference>
<dbReference type="PROSITE" id="PS50293">
    <property type="entry name" value="TPR_REGION"/>
    <property type="match status" value="1"/>
</dbReference>
<dbReference type="Pfam" id="PF13424">
    <property type="entry name" value="TPR_12"/>
    <property type="match status" value="1"/>
</dbReference>
<dbReference type="eggNOG" id="COG3914">
    <property type="taxonomic scope" value="Bacteria"/>
</dbReference>
<dbReference type="SMART" id="SM00028">
    <property type="entry name" value="TPR"/>
    <property type="match status" value="6"/>
</dbReference>
<reference evidence="10 11" key="5">
    <citation type="journal article" date="2011" name="ISME J.">
        <title>Dual transcriptional profiling of a bacterial/fungal confrontation: Collimonas fungivorans versus Aspergillus niger.</title>
        <authorList>
            <person name="Mela F."/>
            <person name="Fritsche K."/>
            <person name="de Boer W."/>
            <person name="van Veen J.A."/>
            <person name="de Graaff L.H."/>
            <person name="van den Berg M."/>
            <person name="Leveau J.H."/>
        </authorList>
    </citation>
    <scope>NUCLEOTIDE SEQUENCE [LARGE SCALE GENOMIC DNA]</scope>
    <source>
        <strain evidence="10 11">Ter331</strain>
    </source>
</reference>
<dbReference type="EC" id="2.4.1.255" evidence="3"/>
<feature type="repeat" description="TPR" evidence="8">
    <location>
        <begin position="128"/>
        <end position="161"/>
    </location>
</feature>
<sequence>MAARTVAGAGLHGRRAQWTMESPPAVFPGRCIRCRQPASGDCLMKHRHAQVKKLSPHQQADENLYNRALQSYQQGNYDSALKDCQRLLARPLMAGRVILLVGVIQYLQDDLAAAEISLREAVKKNGNSEAYFNLALTLGAQHKSQEAEAAYRKTLTMNPAQAQAWNNLGNILRHGHDPLRFQEAVDCYQRALQIRPDYTRAHTNLGLTYVQLEDRENAERHYRKALELEPHFVPALTNMAAFQEAGSQPELALPYYQEALRQHPESIRLMANVISRRRQLADWSDQNGPQPADLVQRMSAGDDEAFGPLHMLAWPEFSATSQREAGRRFARSHLTRELAEPPLVSAVSPYAGRRIRLGYLSADFRNHPVTHLITDVIAHHDRENFEVFLYAYGPVVEDAQRKALRQAAEHFIDVSGISDSDAAHRIRDDGIDVLVDLTGYTTFARLGITARRPAAVIASWLGYIGSLGEPRLADYVIGDAVATPPEHADDFSESLALMPHCYQPNQTLAPIAAPPDRQSEGLPNDAFVFCSFNQCFKLTPSLWDDWCQILNAVPHSVLWLAPMNAAACSNLRREAQQRGVAPERLVFAARRPLAQHQSRLALADLALDTMPYNSGTTASDALRAGVPLVTAAGSTFVSRMAASLLHNLGMDGLIAADRRSYVDLAIALASDPLRLQECRSTLENALQASKLFNPEIFSTDLENLFRAMLAQRARGQRGVVTTNDALNKRS</sequence>
<dbReference type="PROSITE" id="PS50005">
    <property type="entry name" value="TPR"/>
    <property type="match status" value="2"/>
</dbReference>
<dbReference type="HOGENOM" id="CLU_001721_5_2_4"/>
<accession>G0ADE3</accession>
<evidence type="ECO:0000256" key="4">
    <source>
        <dbReference type="ARBA" id="ARBA00022676"/>
    </source>
</evidence>
<evidence type="ECO:0000256" key="7">
    <source>
        <dbReference type="ARBA" id="ARBA00022803"/>
    </source>
</evidence>
<keyword evidence="5 10" id="KW-0808">Transferase</keyword>
<feature type="domain" description="O-GlcNAc transferase C-terminal" evidence="9">
    <location>
        <begin position="351"/>
        <end position="502"/>
    </location>
</feature>
<reference evidence="10 11" key="2">
    <citation type="journal article" date="2006" name="J. Microbiol. Methods">
        <title>Genomic flank-sequencing of plasposon insertion sites for rapid identification of functional genes.</title>
        <authorList>
            <person name="Leveau J.H."/>
            <person name="Gerards S."/>
            <person name="Fritsche K."/>
            <person name="Zondag G."/>
            <person name="van Veen J.A."/>
        </authorList>
    </citation>
    <scope>NUCLEOTIDE SEQUENCE [LARGE SCALE GENOMIC DNA]</scope>
    <source>
        <strain evidence="10 11">Ter331</strain>
    </source>
</reference>
<keyword evidence="7 8" id="KW-0802">TPR repeat</keyword>
<proteinExistence type="inferred from homology"/>
<feature type="domain" description="O-GlcNAc transferase C-terminal" evidence="9">
    <location>
        <begin position="517"/>
        <end position="701"/>
    </location>
</feature>
<dbReference type="InterPro" id="IPR011990">
    <property type="entry name" value="TPR-like_helical_dom_sf"/>
</dbReference>
<evidence type="ECO:0000256" key="1">
    <source>
        <dbReference type="ARBA" id="ARBA00004922"/>
    </source>
</evidence>
<dbReference type="Gene3D" id="1.25.40.10">
    <property type="entry name" value="Tetratricopeptide repeat domain"/>
    <property type="match status" value="2"/>
</dbReference>
<comment type="pathway">
    <text evidence="1">Protein modification; protein glycosylation.</text>
</comment>
<gene>
    <name evidence="10" type="ordered locus">CFU_3581</name>
</gene>